<dbReference type="EMBL" id="JALQCX010000027">
    <property type="protein sequence ID" value="MCK9815457.1"/>
    <property type="molecule type" value="Genomic_DNA"/>
</dbReference>
<name>A0ABT0JHY5_9PSED</name>
<dbReference type="SUPFAM" id="SSF56801">
    <property type="entry name" value="Acetyl-CoA synthetase-like"/>
    <property type="match status" value="1"/>
</dbReference>
<sequence length="1113" mass="124375">QVAASPIGEPIPDLSWYLLDADLNPVARGCTGELYVGRAGLARGYLNRGDLSATRFIPDPFGGDGGRLYRTGDLARYRADGVIEYIGRIDHQVKIRGFRIELGEIEARLLEQEGVREAVVLAQENLGSQQLVAYIVPTRFSADQQVQAEQRDALKAQLKDNLPDYMVPAHVLFLEQLPLTTNGKLDRKALPAPDAGQLQQQYIAPQTALEQGMAAIWQEVLGIEQVGLSDNFFELGGHSLLATQVVAKCRLELIVAPSLRDLFSYPILGELTQHLAQSTDRQQALAYPPLVARGHSGQAPLSLAQRRLWIVEQLSAGTAAYGMPLALRMHGALSVDLLQSSLQRVVERHEILRTSYQQDDEGDPVAVIEAHIDIDLPLLDISDLPRAQQEAEVVDAALANASLPIDMESAPLWRVRILRLSPNEHVLLFSMHHIISDGWSMGVLVNELVERYGHLKNAQTFDLAPLPIQYSDYALWQQSLEDQGILKQQGAYWKQALSGYSGQLSLVTDHARPARPSQEGANVNFQLSLELSERLLDLSRKAGVTPYTTLLTSFQILLHRLTGSDDVLVGADLAGRHQPELEGLIGFFVNVLPLRSRFDAQATFSSRLAQAKESTLSAFEHQDLPFDMIVESSAVPRHMGMNPLVQVLFVMNNLPQRNDVLSGIRIEPIPVTQQHSKFDMALFVTEESGQLHGTWQYATELFKQESIDRFVSAWIGILEQISADQDMTLGEITMPASLAAATPVAAPASKKADKLGQFLKKAPSQVKKVGTAPIRESLLVKNQTFPLLMEPVDASLDIIEWIKANRPLVEQKLGEHAGILFRGFSLGGIQDFEAFAEAVQPGLYGQYGDLPKKEGGKNTYRSTPYPEKKMILFHNESSHQDRWPRKQMFYCEQPSPIGGATPVVDCRQMLKQLPEALREELEHKGLLYVRTFAGKLDVPWQHFFKTEDRSVVEERCRSNGIEWQWLPNDELQTRTWCPAIITHPVTGERSFFNQVQLHHTYWLEPDVREDMLALFGAERMPRHVYFGDGSPIPDEAMQLIGDLYEACAVRFDWQKGDVILLDNMLVAHARDPFEGPRKIVVAMGDMFERVDLLEGKRPDLGTFECKNKEEADA</sequence>
<dbReference type="InterPro" id="IPR009081">
    <property type="entry name" value="PP-bd_ACP"/>
</dbReference>
<dbReference type="PANTHER" id="PTHR45527:SF1">
    <property type="entry name" value="FATTY ACID SYNTHASE"/>
    <property type="match status" value="1"/>
</dbReference>
<dbReference type="Gene3D" id="3.30.559.10">
    <property type="entry name" value="Chloramphenicol acetyltransferase-like domain"/>
    <property type="match status" value="1"/>
</dbReference>
<dbReference type="RefSeq" id="WP_268262404.1">
    <property type="nucleotide sequence ID" value="NZ_JALQCX010000027.1"/>
</dbReference>
<dbReference type="Pfam" id="PF02668">
    <property type="entry name" value="TauD"/>
    <property type="match status" value="1"/>
</dbReference>
<dbReference type="Gene3D" id="3.60.130.10">
    <property type="entry name" value="Clavaminate synthase-like"/>
    <property type="match status" value="1"/>
</dbReference>
<dbReference type="InterPro" id="IPR023213">
    <property type="entry name" value="CAT-like_dom_sf"/>
</dbReference>
<dbReference type="InterPro" id="IPR036736">
    <property type="entry name" value="ACP-like_sf"/>
</dbReference>
<accession>A0ABT0JHY5</accession>
<evidence type="ECO:0000313" key="3">
    <source>
        <dbReference type="EMBL" id="MCK9815457.1"/>
    </source>
</evidence>
<dbReference type="Proteomes" id="UP001155163">
    <property type="component" value="Unassembled WGS sequence"/>
</dbReference>
<evidence type="ECO:0000259" key="2">
    <source>
        <dbReference type="PROSITE" id="PS50075"/>
    </source>
</evidence>
<proteinExistence type="predicted"/>
<comment type="caution">
    <text evidence="3">The sequence shown here is derived from an EMBL/GenBank/DDBJ whole genome shotgun (WGS) entry which is preliminary data.</text>
</comment>
<dbReference type="Gene3D" id="1.10.1200.10">
    <property type="entry name" value="ACP-like"/>
    <property type="match status" value="1"/>
</dbReference>
<dbReference type="InterPro" id="IPR042099">
    <property type="entry name" value="ANL_N_sf"/>
</dbReference>
<dbReference type="Pfam" id="PF00550">
    <property type="entry name" value="PP-binding"/>
    <property type="match status" value="1"/>
</dbReference>
<keyword evidence="1" id="KW-0560">Oxidoreductase</keyword>
<dbReference type="InterPro" id="IPR003819">
    <property type="entry name" value="TauD/TfdA-like"/>
</dbReference>
<feature type="non-terminal residue" evidence="3">
    <location>
        <position position="1"/>
    </location>
</feature>
<dbReference type="SUPFAM" id="SSF52777">
    <property type="entry name" value="CoA-dependent acyltransferases"/>
    <property type="match status" value="2"/>
</dbReference>
<dbReference type="Pfam" id="PF00668">
    <property type="entry name" value="Condensation"/>
    <property type="match status" value="1"/>
</dbReference>
<reference evidence="3 4" key="1">
    <citation type="journal article" date="2022" name="Int. J. Syst. Evol. Microbiol.">
        <title>Pseudomonas aegrilactucae sp. nov. and Pseudomonas morbosilactucae sp. nov., pathogens causing bacterial rot of lettuce in Japan.</title>
        <authorList>
            <person name="Sawada H."/>
            <person name="Fujikawa T."/>
            <person name="Satou M."/>
        </authorList>
    </citation>
    <scope>NUCLEOTIDE SEQUENCE [LARGE SCALE GENOMIC DNA]</scope>
    <source>
        <strain evidence="3 4">MAFF 302046</strain>
    </source>
</reference>
<dbReference type="Gene3D" id="3.40.50.12780">
    <property type="entry name" value="N-terminal domain of ligase-like"/>
    <property type="match status" value="1"/>
</dbReference>
<dbReference type="PANTHER" id="PTHR45527">
    <property type="entry name" value="NONRIBOSOMAL PEPTIDE SYNTHETASE"/>
    <property type="match status" value="1"/>
</dbReference>
<dbReference type="CDD" id="cd19531">
    <property type="entry name" value="LCL_NRPS-like"/>
    <property type="match status" value="1"/>
</dbReference>
<protein>
    <submittedName>
        <fullName evidence="3">Condensation domain-containing protein</fullName>
    </submittedName>
</protein>
<keyword evidence="4" id="KW-1185">Reference proteome</keyword>
<dbReference type="InterPro" id="IPR001242">
    <property type="entry name" value="Condensation_dom"/>
</dbReference>
<feature type="domain" description="Carrier" evidence="2">
    <location>
        <begin position="204"/>
        <end position="279"/>
    </location>
</feature>
<dbReference type="PROSITE" id="PS50075">
    <property type="entry name" value="CARRIER"/>
    <property type="match status" value="1"/>
</dbReference>
<dbReference type="Pfam" id="PF13193">
    <property type="entry name" value="AMP-binding_C"/>
    <property type="match status" value="1"/>
</dbReference>
<dbReference type="SUPFAM" id="SSF51197">
    <property type="entry name" value="Clavaminate synthase-like"/>
    <property type="match status" value="1"/>
</dbReference>
<dbReference type="Gene3D" id="3.30.300.30">
    <property type="match status" value="1"/>
</dbReference>
<dbReference type="Gene3D" id="3.30.559.30">
    <property type="entry name" value="Nonribosomal peptide synthetase, condensation domain"/>
    <property type="match status" value="1"/>
</dbReference>
<reference evidence="3 4" key="2">
    <citation type="journal article" date="2023" name="Plant Pathol.">
        <title>Dismantling and reorganizing Pseudomonas marginalis sensu#lato.</title>
        <authorList>
            <person name="Sawada H."/>
            <person name="Fujikawa T."/>
            <person name="Satou M."/>
        </authorList>
    </citation>
    <scope>NUCLEOTIDE SEQUENCE [LARGE SCALE GENOMIC DNA]</scope>
    <source>
        <strain evidence="3 4">MAFF 302046</strain>
    </source>
</reference>
<dbReference type="InterPro" id="IPR042098">
    <property type="entry name" value="TauD-like_sf"/>
</dbReference>
<dbReference type="InterPro" id="IPR045851">
    <property type="entry name" value="AMP-bd_C_sf"/>
</dbReference>
<evidence type="ECO:0000256" key="1">
    <source>
        <dbReference type="ARBA" id="ARBA00023002"/>
    </source>
</evidence>
<gene>
    <name evidence="3" type="ORF">M1B35_15295</name>
</gene>
<dbReference type="InterPro" id="IPR025110">
    <property type="entry name" value="AMP-bd_C"/>
</dbReference>
<dbReference type="SUPFAM" id="SSF47336">
    <property type="entry name" value="ACP-like"/>
    <property type="match status" value="1"/>
</dbReference>
<organism evidence="3 4">
    <name type="scientific">Pseudomonas morbosilactucae</name>
    <dbReference type="NCBI Taxonomy" id="2938197"/>
    <lineage>
        <taxon>Bacteria</taxon>
        <taxon>Pseudomonadati</taxon>
        <taxon>Pseudomonadota</taxon>
        <taxon>Gammaproteobacteria</taxon>
        <taxon>Pseudomonadales</taxon>
        <taxon>Pseudomonadaceae</taxon>
        <taxon>Pseudomonas</taxon>
    </lineage>
</organism>
<evidence type="ECO:0000313" key="4">
    <source>
        <dbReference type="Proteomes" id="UP001155163"/>
    </source>
</evidence>